<dbReference type="InterPro" id="IPR013783">
    <property type="entry name" value="Ig-like_fold"/>
</dbReference>
<dbReference type="AlphaFoldDB" id="A0A3D9MAE1"/>
<feature type="signal peptide" evidence="1">
    <location>
        <begin position="1"/>
        <end position="18"/>
    </location>
</feature>
<protein>
    <submittedName>
        <fullName evidence="3">PKD domain-containing protein</fullName>
    </submittedName>
</protein>
<dbReference type="NCBIfam" id="NF038133">
    <property type="entry name" value="choice_anch_L"/>
    <property type="match status" value="1"/>
</dbReference>
<dbReference type="InterPro" id="IPR022409">
    <property type="entry name" value="PKD/Chitinase_dom"/>
</dbReference>
<feature type="non-terminal residue" evidence="3">
    <location>
        <position position="1007"/>
    </location>
</feature>
<evidence type="ECO:0000259" key="2">
    <source>
        <dbReference type="PROSITE" id="PS50093"/>
    </source>
</evidence>
<dbReference type="SUPFAM" id="SSF49299">
    <property type="entry name" value="PKD domain"/>
    <property type="match status" value="1"/>
</dbReference>
<gene>
    <name evidence="3" type="ORF">DFQ09_1051</name>
</gene>
<dbReference type="Pfam" id="PF18911">
    <property type="entry name" value="PKD_4"/>
    <property type="match status" value="1"/>
</dbReference>
<organism evidence="3 4">
    <name type="scientific">Winogradskyella pacifica</name>
    <dbReference type="NCBI Taxonomy" id="664642"/>
    <lineage>
        <taxon>Bacteria</taxon>
        <taxon>Pseudomonadati</taxon>
        <taxon>Bacteroidota</taxon>
        <taxon>Flavobacteriia</taxon>
        <taxon>Flavobacteriales</taxon>
        <taxon>Flavobacteriaceae</taxon>
        <taxon>Winogradskyella</taxon>
    </lineage>
</organism>
<name>A0A3D9MAE1_9FLAO</name>
<evidence type="ECO:0000313" key="3">
    <source>
        <dbReference type="EMBL" id="REE16791.1"/>
    </source>
</evidence>
<comment type="caution">
    <text evidence="3">The sequence shown here is derived from an EMBL/GenBank/DDBJ whole genome shotgun (WGS) entry which is preliminary data.</text>
</comment>
<dbReference type="EMBL" id="QREI01000005">
    <property type="protein sequence ID" value="REE16791.1"/>
    <property type="molecule type" value="Genomic_DNA"/>
</dbReference>
<keyword evidence="1" id="KW-0732">Signal</keyword>
<proteinExistence type="predicted"/>
<dbReference type="Gene3D" id="2.60.40.10">
    <property type="entry name" value="Immunoglobulins"/>
    <property type="match status" value="1"/>
</dbReference>
<dbReference type="SMART" id="SM00089">
    <property type="entry name" value="PKD"/>
    <property type="match status" value="1"/>
</dbReference>
<dbReference type="InterPro" id="IPR000601">
    <property type="entry name" value="PKD_dom"/>
</dbReference>
<dbReference type="InterPro" id="IPR049804">
    <property type="entry name" value="Choice_anch_L"/>
</dbReference>
<evidence type="ECO:0000256" key="1">
    <source>
        <dbReference type="SAM" id="SignalP"/>
    </source>
</evidence>
<dbReference type="Proteomes" id="UP000256919">
    <property type="component" value="Unassembled WGS sequence"/>
</dbReference>
<sequence>MKKTLCFLALIISTISFAQDISMQNGTFTRCAPDKFFDSGGEYGNYDTDENFVTTICPENPGEFTILDFQSFFTQTGDDQDVMRIYDGDNNTSAPLIGTYFGPVGAFNVRASETNTSGCLTIEFISNANGTSPGWEADILCATACQDIIASIDNTTPAINNAGVVGILPGESIDFSGSATFSLDDTGATYDWDFGDGNEASGTNVTNTFDNPGTYTVTLIVTDANPQECTDTDTITVFVLGSNVVVDQDLFTPEQLIEDVLVNSPCASVSNIIASTGISHSADEPNGIGYFFSNGTDFPFEDGLLLTSGEASDAGGPNDITLSEGTGVWPGDDSLDLALGVDSHNASSIQFDFIPLADSISFDFLMASEEYDMGSFECDYSDAFAFLLTDSSGNVSNLAVLPNSNEPILVTNIHPDNGAPCGGINERYFGGYTPNGQPPIAFDGRTRVFTASASVVSGETYTIKLVIADDRDNQYDSGVFIKAGSFDLGGNLGDDMTIERGNAPCDGTEVVLNTRLDNASHVWYKDGVVIPGETSSTISVTEPGIYFADFELESVCSGSADSIIVEFRDSPIADTAIDLVQCSDSGTEEFNLAVNDTNILGSQDPTSFPISYHLSEQDAIDNLGALPSLYTNTASPQIIWARIAEVSQTCFSITSFSLTTVLAPTINPVADLEICDDITNDGFANFDLSAQTLDILGAQSLADFTVTYHLNFADADSGDNTLPLDYTNTVDSQPIFVRVTSLGDTNCYSASTSAMFNLVVNNRALATPPNDLEVCDDVSNDGLATFDLNSQKGVILGGQDPMVYDVSFHTSQDDANNNADALPESYTNNTVNLETVYVRVEDPLFPSCYSTTTFDLIVNPLPQLVAPSALEVCDDGTPDGLTEMDLSLKNTEITGNNPAYSVSYYETLAEAETETNPLPTLYTNTSNGQIIFVRVENINTGCFDTTNLELVVEQAPIAFTPQPLRYCDPDNDGFGMFTLTDTDNEITGGASGLEVTYHETEINAENG</sequence>
<accession>A0A3D9MAE1</accession>
<dbReference type="PROSITE" id="PS50093">
    <property type="entry name" value="PKD"/>
    <property type="match status" value="1"/>
</dbReference>
<feature type="chain" id="PRO_5017561427" evidence="1">
    <location>
        <begin position="19"/>
        <end position="1007"/>
    </location>
</feature>
<keyword evidence="4" id="KW-1185">Reference proteome</keyword>
<dbReference type="InterPro" id="IPR035986">
    <property type="entry name" value="PKD_dom_sf"/>
</dbReference>
<feature type="domain" description="PKD" evidence="2">
    <location>
        <begin position="170"/>
        <end position="244"/>
    </location>
</feature>
<dbReference type="InterPro" id="IPR035914">
    <property type="entry name" value="Sperma_CUB_dom_sf"/>
</dbReference>
<reference evidence="3 4" key="1">
    <citation type="submission" date="2018-07" db="EMBL/GenBank/DDBJ databases">
        <title>Genomic Encyclopedia of Type Strains, Phase III (KMG-III): the genomes of soil and plant-associated and newly described type strains.</title>
        <authorList>
            <person name="Whitman W."/>
        </authorList>
    </citation>
    <scope>NUCLEOTIDE SEQUENCE [LARGE SCALE GENOMIC DNA]</scope>
    <source>
        <strain evidence="3 4">CECT 7948</strain>
    </source>
</reference>
<dbReference type="Gene3D" id="2.60.120.290">
    <property type="entry name" value="Spermadhesin, CUB domain"/>
    <property type="match status" value="1"/>
</dbReference>
<dbReference type="SUPFAM" id="SSF49854">
    <property type="entry name" value="Spermadhesin, CUB domain"/>
    <property type="match status" value="1"/>
</dbReference>
<evidence type="ECO:0000313" key="4">
    <source>
        <dbReference type="Proteomes" id="UP000256919"/>
    </source>
</evidence>
<dbReference type="CDD" id="cd00146">
    <property type="entry name" value="PKD"/>
    <property type="match status" value="1"/>
</dbReference>
<dbReference type="RefSeq" id="WP_245940354.1">
    <property type="nucleotide sequence ID" value="NZ_QREI01000005.1"/>
</dbReference>